<dbReference type="RefSeq" id="XP_056025239.1">
    <property type="nucleotide sequence ID" value="XM_056176761.1"/>
</dbReference>
<evidence type="ECO:0000313" key="8">
    <source>
        <dbReference type="Proteomes" id="UP001140511"/>
    </source>
</evidence>
<dbReference type="SUPFAM" id="SSF48403">
    <property type="entry name" value="Ankyrin repeat"/>
    <property type="match status" value="1"/>
</dbReference>
<dbReference type="Pfam" id="PF24809">
    <property type="entry name" value="DUF7708"/>
    <property type="match status" value="1"/>
</dbReference>
<dbReference type="AlphaFoldDB" id="A0A9W9BA60"/>
<dbReference type="EMBL" id="JAOPEN010000006">
    <property type="protein sequence ID" value="KAJ4856183.1"/>
    <property type="molecule type" value="Genomic_DNA"/>
</dbReference>
<keyword evidence="8" id="KW-1185">Reference proteome</keyword>
<dbReference type="PANTHER" id="PTHR10039:SF16">
    <property type="entry name" value="GPI INOSITOL-DEACYLASE"/>
    <property type="match status" value="1"/>
</dbReference>
<evidence type="ECO:0000256" key="2">
    <source>
        <dbReference type="PROSITE-ProRule" id="PRU00023"/>
    </source>
</evidence>
<dbReference type="Pfam" id="PF12796">
    <property type="entry name" value="Ank_2"/>
    <property type="match status" value="2"/>
</dbReference>
<feature type="domain" description="Nephrocystin 3-like N-terminal" evidence="6">
    <location>
        <begin position="283"/>
        <end position="456"/>
    </location>
</feature>
<evidence type="ECO:0000259" key="5">
    <source>
        <dbReference type="Pfam" id="PF24809"/>
    </source>
</evidence>
<protein>
    <submittedName>
        <fullName evidence="7">Ankyrin repeat domain-containing protein</fullName>
    </submittedName>
</protein>
<proteinExistence type="predicted"/>
<dbReference type="Gene3D" id="1.25.40.20">
    <property type="entry name" value="Ankyrin repeat-containing domain"/>
    <property type="match status" value="1"/>
</dbReference>
<dbReference type="InterPro" id="IPR056125">
    <property type="entry name" value="DUF7708"/>
</dbReference>
<evidence type="ECO:0000256" key="3">
    <source>
        <dbReference type="SAM" id="Coils"/>
    </source>
</evidence>
<organism evidence="7 8">
    <name type="scientific">Trichoderma breve</name>
    <dbReference type="NCBI Taxonomy" id="2034170"/>
    <lineage>
        <taxon>Eukaryota</taxon>
        <taxon>Fungi</taxon>
        <taxon>Dikarya</taxon>
        <taxon>Ascomycota</taxon>
        <taxon>Pezizomycotina</taxon>
        <taxon>Sordariomycetes</taxon>
        <taxon>Hypocreomycetidae</taxon>
        <taxon>Hypocreales</taxon>
        <taxon>Hypocreaceae</taxon>
        <taxon>Trichoderma</taxon>
    </lineage>
</organism>
<dbReference type="PROSITE" id="PS50088">
    <property type="entry name" value="ANK_REPEAT"/>
    <property type="match status" value="4"/>
</dbReference>
<feature type="domain" description="DUF7708" evidence="5">
    <location>
        <begin position="60"/>
        <end position="199"/>
    </location>
</feature>
<dbReference type="InterPro" id="IPR027417">
    <property type="entry name" value="P-loop_NTPase"/>
</dbReference>
<keyword evidence="3" id="KW-0175">Coiled coil</keyword>
<dbReference type="PROSITE" id="PS50297">
    <property type="entry name" value="ANK_REP_REGION"/>
    <property type="match status" value="3"/>
</dbReference>
<feature type="coiled-coil region" evidence="3">
    <location>
        <begin position="213"/>
        <end position="240"/>
    </location>
</feature>
<dbReference type="InterPro" id="IPR056884">
    <property type="entry name" value="NPHP3-like_N"/>
</dbReference>
<dbReference type="Gene3D" id="3.40.50.300">
    <property type="entry name" value="P-loop containing nucleotide triphosphate hydrolases"/>
    <property type="match status" value="1"/>
</dbReference>
<dbReference type="InterPro" id="IPR002110">
    <property type="entry name" value="Ankyrin_rpt"/>
</dbReference>
<dbReference type="InterPro" id="IPR036770">
    <property type="entry name" value="Ankyrin_rpt-contain_sf"/>
</dbReference>
<feature type="repeat" description="ANK" evidence="2">
    <location>
        <begin position="950"/>
        <end position="982"/>
    </location>
</feature>
<gene>
    <name evidence="7" type="ORF">T069G_09551</name>
</gene>
<sequence>MLLLNDQDKELLRLPGDGVEPSFILADVHRLTAEKQKVVQDKAWKINFGGRRIALKDVIVKMVSWLKSFEAIGDILVSMDPGHAALPWAAVKLLLQASQVVTRDQSQMGLVLIGLEQVACLITRCKVYEQLYLDNIEPQKMVHVNVMKSLSQVIVQLYAKLLSFLAHYIRLMNKNGVVKALHALLNPDEISDMLSEIGRLETRTIRDAGLCGKNMAQLAIHQTNEKFQEAREQLHELVSRMDTDTLQLWKKLNEDERVKILQWISDIPYESDHYTAKSGRIEGTGGWLIQHETYKAWRDAKESTVLWLNGIPGAGKTKLSSKVVDDLLQVVEGGDAGDMGFAYFYCDRNRADHQDPVAILRSLIRQLCAPCDTSSIDACAEHKYMVRKRKGFARDRLSGEECHELLLQLVGVQSGTYLVIDGLDECDRETRHVLMNILDDLIDKSGHPVKIYIASRTDQDLRSRYQGGTHLEVTANDNQADIETFVIEKMKQSDFCNTKMTSTVREQILTTFHDKSQGMFQWAVLHISELLALKRNNDILKYLHQLPRGLEAAYDKILQNISNQNGSQKDVAFAAFKIVMVSRRPLSPYELVAAVVQDPEMDFCIDGDVDIDYLLEVCHNLLVVTDGSLEKPVDAEHELLRADYTVMGGYQYQKVDDPRNSSRPVKTTRSGTTLIGPSSICRFSHLSVQEYLESKHWSTHESEAFMAGICLRTLLSFRISDNPTDWDLRRRGIATMDEIVLGDRTILSVAELEKSTTFRVIWEPEAHDEDGVTALEQIPDSHDDRHHEIRGVKSQAPPFQCFVEFSHDCAYDDNESYSGVIFDPYIEGYRNTGVEGWASYASHTFDSHLRCMVSAKGPDPATAGLLVEFLGKPGESSNSYRAWTVLNQNNYNLTKRRPNTSPKARNLFSSRALLRPISEPALGCAIIGLKQILQVWLEEGSLNSNLKNDRGDSLLVLAIESEHAQVCDLLLRHGADANISDFRGMSPLNIAVGKRNKEIVTALLKSGASPNFHSSQLEDYPLIRAVKLDDIGIARELLRHGADVSLGYQKITSSSPLIKAVLRSNMDLVALLLEYVQNLPRWQYHGIIWYALEEAVKVVHNSAAAVLGLLMPHATELKGLSVLHTAVMEGNWTAANALIKLKMDVNTLNGNFNTPLLCIMHSDCEEKSRKVKQLIEWGANVNATDIDGRTALYVCINRSIGREEIISLLLNHGANPNAVDKKDAAGARITSNGKAGGGIDENQEIGNQQGIDDKTALQEMLNEARGENNEQSRYTGDL</sequence>
<evidence type="ECO:0000259" key="6">
    <source>
        <dbReference type="Pfam" id="PF24883"/>
    </source>
</evidence>
<keyword evidence="2" id="KW-0040">ANK repeat</keyword>
<feature type="region of interest" description="Disordered" evidence="4">
    <location>
        <begin position="1232"/>
        <end position="1253"/>
    </location>
</feature>
<dbReference type="Proteomes" id="UP001140511">
    <property type="component" value="Unassembled WGS sequence"/>
</dbReference>
<evidence type="ECO:0000313" key="7">
    <source>
        <dbReference type="EMBL" id="KAJ4856183.1"/>
    </source>
</evidence>
<feature type="repeat" description="ANK" evidence="2">
    <location>
        <begin position="983"/>
        <end position="1015"/>
    </location>
</feature>
<dbReference type="SMART" id="SM00248">
    <property type="entry name" value="ANK"/>
    <property type="match status" value="7"/>
</dbReference>
<name>A0A9W9BA60_9HYPO</name>
<accession>A0A9W9BA60</accession>
<dbReference type="SUPFAM" id="SSF52540">
    <property type="entry name" value="P-loop containing nucleoside triphosphate hydrolases"/>
    <property type="match status" value="1"/>
</dbReference>
<dbReference type="PANTHER" id="PTHR10039">
    <property type="entry name" value="AMELOGENIN"/>
    <property type="match status" value="1"/>
</dbReference>
<comment type="caution">
    <text evidence="7">The sequence shown here is derived from an EMBL/GenBank/DDBJ whole genome shotgun (WGS) entry which is preliminary data.</text>
</comment>
<evidence type="ECO:0000256" key="1">
    <source>
        <dbReference type="ARBA" id="ARBA00022737"/>
    </source>
</evidence>
<feature type="repeat" description="ANK" evidence="2">
    <location>
        <begin position="1118"/>
        <end position="1150"/>
    </location>
</feature>
<dbReference type="Pfam" id="PF24883">
    <property type="entry name" value="NPHP3_N"/>
    <property type="match status" value="1"/>
</dbReference>
<dbReference type="GeneID" id="80871449"/>
<feature type="repeat" description="ANK" evidence="2">
    <location>
        <begin position="1187"/>
        <end position="1221"/>
    </location>
</feature>
<keyword evidence="1" id="KW-0677">Repeat</keyword>
<evidence type="ECO:0000256" key="4">
    <source>
        <dbReference type="SAM" id="MobiDB-lite"/>
    </source>
</evidence>
<reference evidence="7" key="1">
    <citation type="submission" date="2022-09" db="EMBL/GenBank/DDBJ databases">
        <title>Chromosome-level assembly of Trichoderma breve T069, a fungus used in development of biopesticide product.</title>
        <authorList>
            <person name="Lin R."/>
            <person name="Liu T."/>
        </authorList>
    </citation>
    <scope>NUCLEOTIDE SEQUENCE</scope>
    <source>
        <strain evidence="7">T069</strain>
    </source>
</reference>